<comment type="similarity">
    <text evidence="3 8">Belongs to the CTL (choline transporter-like) family.</text>
</comment>
<reference evidence="10" key="1">
    <citation type="journal article" date="2013" name="Genome Announc.">
        <title>Genome sequence of the food spoilage yeast Zygosaccharomyces bailii CLIB 213(T).</title>
        <authorList>
            <person name="Galeote V."/>
            <person name="Bigey F."/>
            <person name="Devillers H."/>
            <person name="Neuveglise C."/>
            <person name="Dequin S."/>
        </authorList>
    </citation>
    <scope>NUCLEOTIDE SEQUENCE [LARGE SCALE GENOMIC DNA]</scope>
    <source>
        <strain evidence="10">CLIB 213 / ATCC 58445 / CBS 680 / CCRC 21525 / NBRC 1098 / NCYC 1416 / NRRL Y-2227</strain>
    </source>
</reference>
<comment type="function">
    <text evidence="1 8">Probably involved in transport through the plasma membrane.</text>
</comment>
<name>A0A8J2T897_ZYGB2</name>
<dbReference type="PANTHER" id="PTHR12385:SF4">
    <property type="entry name" value="PROTEIN PNS1"/>
    <property type="match status" value="1"/>
</dbReference>
<feature type="transmembrane region" description="Helical" evidence="8">
    <location>
        <begin position="121"/>
        <end position="141"/>
    </location>
</feature>
<feature type="transmembrane region" description="Helical" evidence="8">
    <location>
        <begin position="366"/>
        <end position="386"/>
    </location>
</feature>
<comment type="subcellular location">
    <subcellularLocation>
        <location evidence="2 8">Cell membrane</location>
        <topology evidence="2 8">Multi-pass membrane protein</topology>
    </subcellularLocation>
</comment>
<feature type="transmembrane region" description="Helical" evidence="8">
    <location>
        <begin position="265"/>
        <end position="282"/>
    </location>
</feature>
<evidence type="ECO:0000256" key="5">
    <source>
        <dbReference type="ARBA" id="ARBA00022692"/>
    </source>
</evidence>
<evidence type="ECO:0000256" key="8">
    <source>
        <dbReference type="RuleBase" id="RU368066"/>
    </source>
</evidence>
<feature type="transmembrane region" description="Helical" evidence="8">
    <location>
        <begin position="324"/>
        <end position="345"/>
    </location>
</feature>
<dbReference type="AlphaFoldDB" id="A0A8J2T897"/>
<dbReference type="OrthoDB" id="44736at2759"/>
<feature type="transmembrane region" description="Helical" evidence="8">
    <location>
        <begin position="219"/>
        <end position="245"/>
    </location>
</feature>
<keyword evidence="10" id="KW-1185">Reference proteome</keyword>
<evidence type="ECO:0000256" key="7">
    <source>
        <dbReference type="ARBA" id="ARBA00023136"/>
    </source>
</evidence>
<feature type="transmembrane region" description="Helical" evidence="8">
    <location>
        <begin position="74"/>
        <end position="96"/>
    </location>
</feature>
<proteinExistence type="inferred from homology"/>
<dbReference type="GO" id="GO:0022857">
    <property type="term" value="F:transmembrane transporter activity"/>
    <property type="evidence" value="ECO:0007669"/>
    <property type="project" value="UniProtKB-UniRule"/>
</dbReference>
<organism evidence="9 10">
    <name type="scientific">Zygosaccharomyces bailii (strain CLIB 213 / ATCC 58445 / CBS 680 / BCRC 21525 / NBRC 1098 / NCYC 1416 / NRRL Y-2227)</name>
    <dbReference type="NCBI Taxonomy" id="1333698"/>
    <lineage>
        <taxon>Eukaryota</taxon>
        <taxon>Fungi</taxon>
        <taxon>Dikarya</taxon>
        <taxon>Ascomycota</taxon>
        <taxon>Saccharomycotina</taxon>
        <taxon>Saccharomycetes</taxon>
        <taxon>Saccharomycetales</taxon>
        <taxon>Saccharomycetaceae</taxon>
        <taxon>Zygosaccharomyces</taxon>
    </lineage>
</organism>
<dbReference type="PANTHER" id="PTHR12385">
    <property type="entry name" value="CHOLINE TRANSPORTER-LIKE (SLC FAMILY 44)"/>
    <property type="match status" value="1"/>
</dbReference>
<evidence type="ECO:0000256" key="3">
    <source>
        <dbReference type="ARBA" id="ARBA00007168"/>
    </source>
</evidence>
<protein>
    <recommendedName>
        <fullName evidence="4 8">Protein PNS1</fullName>
    </recommendedName>
</protein>
<gene>
    <name evidence="9" type="ORF">BN860_04412g</name>
</gene>
<dbReference type="Proteomes" id="UP000019375">
    <property type="component" value="Unassembled WGS sequence"/>
</dbReference>
<keyword evidence="5 8" id="KW-0812">Transmembrane</keyword>
<dbReference type="InterPro" id="IPR007603">
    <property type="entry name" value="Choline_transptr-like"/>
</dbReference>
<keyword evidence="6 8" id="KW-1133">Transmembrane helix</keyword>
<keyword evidence="7 8" id="KW-0472">Membrane</keyword>
<feature type="transmembrane region" description="Helical" evidence="8">
    <location>
        <begin position="172"/>
        <end position="192"/>
    </location>
</feature>
<evidence type="ECO:0000256" key="1">
    <source>
        <dbReference type="ARBA" id="ARBA00002957"/>
    </source>
</evidence>
<dbReference type="Pfam" id="PF04515">
    <property type="entry name" value="Choline_transpo"/>
    <property type="match status" value="1"/>
</dbReference>
<evidence type="ECO:0000256" key="4">
    <source>
        <dbReference type="ARBA" id="ARBA00015388"/>
    </source>
</evidence>
<evidence type="ECO:0000313" key="9">
    <source>
        <dbReference type="EMBL" id="CDF89903.1"/>
    </source>
</evidence>
<feature type="transmembrane region" description="Helical" evidence="8">
    <location>
        <begin position="461"/>
        <end position="482"/>
    </location>
</feature>
<evidence type="ECO:0000256" key="2">
    <source>
        <dbReference type="ARBA" id="ARBA00004651"/>
    </source>
</evidence>
<dbReference type="EMBL" id="HG316458">
    <property type="protein sequence ID" value="CDF89903.1"/>
    <property type="molecule type" value="Genomic_DNA"/>
</dbReference>
<feature type="transmembrane region" description="Helical" evidence="8">
    <location>
        <begin position="148"/>
        <end position="166"/>
    </location>
</feature>
<accession>A0A8J2T897</accession>
<feature type="transmembrane region" description="Helical" evidence="8">
    <location>
        <begin position="428"/>
        <end position="449"/>
    </location>
</feature>
<dbReference type="GO" id="GO:0005886">
    <property type="term" value="C:plasma membrane"/>
    <property type="evidence" value="ECO:0007669"/>
    <property type="project" value="UniProtKB-SubCell"/>
</dbReference>
<sequence length="530" mass="59653">MSLKISKPLAIHSARKLKSDIALDLEVVAVGFQNHQFDKELYHDISSKKNELPISFVEAFPLEERTTKFNDWPFIILFVAALFGFIAIASLTLRYWTHNYSQNGSGIYGGADTGTLDSNSAVLLIFSTVVAIFFATFGIIFVRLWPSLFIYCGVILNLLAGLGSTITYMVLGYWSGAIVFLAFTLITVWCYWSMRHRIPLSVALLRSVVDGMKDCPQTLIVSSLGTLGGTAFTLLFSAVVVATYMKYDHKDNQGDCKVGECHHSQSKLVGTLVVIFFCGYYISEVLRNVIHCTVSGVYGCWYYRSRLDYQVAKWPATGSFKRALTHSFGSICLGSLLVSCIEVIRQLLRLLESSLYLGHSTGSRKYLGFSLIDKFVSFFVFSARYFNHYAYCFISLYGKPYMKAAKEVWFMMQEKGVDVLVNDSLVNIALMSYSIFAAYMSTLFAFLYLRFTSPEYNSSKSFNVPLMAFSFLIAIQLCNLVNETIRSGVSTLFVAICSDPELFHATNPRRFEDLFRGYSNVVRKLSHSSI</sequence>
<evidence type="ECO:0000256" key="6">
    <source>
        <dbReference type="ARBA" id="ARBA00022989"/>
    </source>
</evidence>
<evidence type="ECO:0000313" key="10">
    <source>
        <dbReference type="Proteomes" id="UP000019375"/>
    </source>
</evidence>